<dbReference type="InterPro" id="IPR003661">
    <property type="entry name" value="HisK_dim/P_dom"/>
</dbReference>
<keyword evidence="9" id="KW-0902">Two-component regulatory system</keyword>
<dbReference type="Gene3D" id="3.30.450.20">
    <property type="entry name" value="PAS domain"/>
    <property type="match status" value="1"/>
</dbReference>
<organism evidence="13 14">
    <name type="scientific">Sphingobacterium psychroaquaticum</name>
    <dbReference type="NCBI Taxonomy" id="561061"/>
    <lineage>
        <taxon>Bacteria</taxon>
        <taxon>Pseudomonadati</taxon>
        <taxon>Bacteroidota</taxon>
        <taxon>Sphingobacteriia</taxon>
        <taxon>Sphingobacteriales</taxon>
        <taxon>Sphingobacteriaceae</taxon>
        <taxon>Sphingobacterium</taxon>
    </lineage>
</organism>
<dbReference type="InterPro" id="IPR043150">
    <property type="entry name" value="Phytochrome_PHY_sf"/>
</dbReference>
<evidence type="ECO:0000256" key="8">
    <source>
        <dbReference type="ARBA" id="ARBA00022840"/>
    </source>
</evidence>
<dbReference type="SUPFAM" id="SSF47384">
    <property type="entry name" value="Homodimeric domain of signal transducing histidine kinase"/>
    <property type="match status" value="1"/>
</dbReference>
<feature type="domain" description="Phytochrome chromophore attachment site" evidence="11">
    <location>
        <begin position="131"/>
        <end position="284"/>
    </location>
</feature>
<dbReference type="Gene3D" id="3.30.450.270">
    <property type="match status" value="1"/>
</dbReference>
<dbReference type="PROSITE" id="PS50109">
    <property type="entry name" value="HIS_KIN"/>
    <property type="match status" value="1"/>
</dbReference>
<protein>
    <recommendedName>
        <fullName evidence="3">histidine kinase</fullName>
        <ecNumber evidence="3">2.7.13.3</ecNumber>
    </recommendedName>
</protein>
<evidence type="ECO:0000256" key="4">
    <source>
        <dbReference type="ARBA" id="ARBA00022553"/>
    </source>
</evidence>
<dbReference type="SUPFAM" id="SSF55785">
    <property type="entry name" value="PYP-like sensor domain (PAS domain)"/>
    <property type="match status" value="1"/>
</dbReference>
<dbReference type="InterPro" id="IPR035965">
    <property type="entry name" value="PAS-like_dom_sf"/>
</dbReference>
<dbReference type="InterPro" id="IPR013515">
    <property type="entry name" value="Phytochrome_cen-reg"/>
</dbReference>
<evidence type="ECO:0000256" key="5">
    <source>
        <dbReference type="ARBA" id="ARBA00022679"/>
    </source>
</evidence>
<dbReference type="PRINTS" id="PR00344">
    <property type="entry name" value="BCTRLSENSOR"/>
</dbReference>
<comment type="similarity">
    <text evidence="2">In the N-terminal section; belongs to the phytochrome family.</text>
</comment>
<evidence type="ECO:0000256" key="6">
    <source>
        <dbReference type="ARBA" id="ARBA00022741"/>
    </source>
</evidence>
<dbReference type="InterPro" id="IPR003594">
    <property type="entry name" value="HATPase_dom"/>
</dbReference>
<proteinExistence type="inferred from homology"/>
<dbReference type="Proteomes" id="UP000192980">
    <property type="component" value="Unassembled WGS sequence"/>
</dbReference>
<dbReference type="InterPro" id="IPR036890">
    <property type="entry name" value="HATPase_C_sf"/>
</dbReference>
<dbReference type="AlphaFoldDB" id="A0A1X7JM61"/>
<dbReference type="PROSITE" id="PS50046">
    <property type="entry name" value="PHYTOCHROME_2"/>
    <property type="match status" value="1"/>
</dbReference>
<reference evidence="13 14" key="1">
    <citation type="submission" date="2017-04" db="EMBL/GenBank/DDBJ databases">
        <authorList>
            <person name="Afonso C.L."/>
            <person name="Miller P.J."/>
            <person name="Scott M.A."/>
            <person name="Spackman E."/>
            <person name="Goraichik I."/>
            <person name="Dimitrov K.M."/>
            <person name="Suarez D.L."/>
            <person name="Swayne D.E."/>
        </authorList>
    </citation>
    <scope>NUCLEOTIDE SEQUENCE [LARGE SCALE GENOMIC DNA]</scope>
    <source>
        <strain evidence="13 14">DSM 22418</strain>
    </source>
</reference>
<dbReference type="Gene3D" id="3.30.450.40">
    <property type="match status" value="1"/>
</dbReference>
<dbReference type="InterPro" id="IPR050351">
    <property type="entry name" value="BphY/WalK/GraS-like"/>
</dbReference>
<evidence type="ECO:0000256" key="1">
    <source>
        <dbReference type="ARBA" id="ARBA00000085"/>
    </source>
</evidence>
<comment type="catalytic activity">
    <reaction evidence="1">
        <text>ATP + protein L-histidine = ADP + protein N-phospho-L-histidine.</text>
        <dbReference type="EC" id="2.7.13.3"/>
    </reaction>
</comment>
<evidence type="ECO:0000313" key="13">
    <source>
        <dbReference type="EMBL" id="SMG29052.1"/>
    </source>
</evidence>
<evidence type="ECO:0000256" key="3">
    <source>
        <dbReference type="ARBA" id="ARBA00012438"/>
    </source>
</evidence>
<dbReference type="Gene3D" id="3.30.565.10">
    <property type="entry name" value="Histidine kinase-like ATPase, C-terminal domain"/>
    <property type="match status" value="1"/>
</dbReference>
<dbReference type="Gene3D" id="1.10.287.130">
    <property type="match status" value="1"/>
</dbReference>
<dbReference type="EMBL" id="FXAU01000003">
    <property type="protein sequence ID" value="SMG29052.1"/>
    <property type="molecule type" value="Genomic_DNA"/>
</dbReference>
<dbReference type="CDD" id="cd00082">
    <property type="entry name" value="HisKA"/>
    <property type="match status" value="1"/>
</dbReference>
<accession>A0A1X7JM61</accession>
<dbReference type="SMART" id="SM00387">
    <property type="entry name" value="HATPase_c"/>
    <property type="match status" value="1"/>
</dbReference>
<dbReference type="PANTHER" id="PTHR42878">
    <property type="entry name" value="TWO-COMPONENT HISTIDINE KINASE"/>
    <property type="match status" value="1"/>
</dbReference>
<dbReference type="SUPFAM" id="SSF55781">
    <property type="entry name" value="GAF domain-like"/>
    <property type="match status" value="2"/>
</dbReference>
<dbReference type="PANTHER" id="PTHR42878:SF7">
    <property type="entry name" value="SENSOR HISTIDINE KINASE GLRK"/>
    <property type="match status" value="1"/>
</dbReference>
<dbReference type="STRING" id="561061.SAMN05660862_1870"/>
<dbReference type="InterPro" id="IPR036097">
    <property type="entry name" value="HisK_dim/P_sf"/>
</dbReference>
<dbReference type="EC" id="2.7.13.3" evidence="3"/>
<evidence type="ECO:0000256" key="7">
    <source>
        <dbReference type="ARBA" id="ARBA00022777"/>
    </source>
</evidence>
<keyword evidence="7 13" id="KW-0418">Kinase</keyword>
<dbReference type="Pfam" id="PF02518">
    <property type="entry name" value="HATPase_c"/>
    <property type="match status" value="1"/>
</dbReference>
<dbReference type="SUPFAM" id="SSF55874">
    <property type="entry name" value="ATPase domain of HSP90 chaperone/DNA topoisomerase II/histidine kinase"/>
    <property type="match status" value="1"/>
</dbReference>
<dbReference type="OrthoDB" id="690563at2"/>
<evidence type="ECO:0000259" key="12">
    <source>
        <dbReference type="PROSITE" id="PS50109"/>
    </source>
</evidence>
<feature type="coiled-coil region" evidence="10">
    <location>
        <begin position="478"/>
        <end position="505"/>
    </location>
</feature>
<dbReference type="RefSeq" id="WP_085472631.1">
    <property type="nucleotide sequence ID" value="NZ_FXAU01000003.1"/>
</dbReference>
<dbReference type="Pfam" id="PF00360">
    <property type="entry name" value="PHY"/>
    <property type="match status" value="1"/>
</dbReference>
<dbReference type="InterPro" id="IPR029016">
    <property type="entry name" value="GAF-like_dom_sf"/>
</dbReference>
<name>A0A1X7JM61_9SPHI</name>
<gene>
    <name evidence="13" type="ORF">SAMN05660862_1870</name>
</gene>
<keyword evidence="6" id="KW-0547">Nucleotide-binding</keyword>
<evidence type="ECO:0000256" key="2">
    <source>
        <dbReference type="ARBA" id="ARBA00006402"/>
    </source>
</evidence>
<dbReference type="GO" id="GO:0000156">
    <property type="term" value="F:phosphorelay response regulator activity"/>
    <property type="evidence" value="ECO:0007669"/>
    <property type="project" value="TreeGrafter"/>
</dbReference>
<evidence type="ECO:0000313" key="14">
    <source>
        <dbReference type="Proteomes" id="UP000192980"/>
    </source>
</evidence>
<dbReference type="CDD" id="cd00075">
    <property type="entry name" value="HATPase"/>
    <property type="match status" value="1"/>
</dbReference>
<keyword evidence="5" id="KW-0808">Transferase</keyword>
<dbReference type="GO" id="GO:0030295">
    <property type="term" value="F:protein kinase activator activity"/>
    <property type="evidence" value="ECO:0007669"/>
    <property type="project" value="TreeGrafter"/>
</dbReference>
<evidence type="ECO:0000259" key="11">
    <source>
        <dbReference type="PROSITE" id="PS50046"/>
    </source>
</evidence>
<dbReference type="InterPro" id="IPR016132">
    <property type="entry name" value="Phyto_chromo_attachment"/>
</dbReference>
<sequence>MKKNESACVSPLFLQEFGGLILLDLQYHIVGISAQALHLTAYNTTTFIGISMQTFFHEAFPSIDGKLTKLVKSVVLRDLPLQVISLRYGGRNYYFKCHRQGEMIYLEWEPQLKKYVSASKLNELGFLLERSYPNNWNMICKAVNSFLKYDRVFTIRIFETGQARVIAEDKPGAPAFSMHKEFAETFLPPDLLSYYNRAAYRYIPNLRKREQELYIHDTDFDMHTTQLAAMPFLHEQHLLSHGIVSVIFFPIIINGEFWGMIIGHNTQEKPLDLQNRKLCAFFVQNASSKYESSLGQRILAENTHLKQVEDILKERLYQNKTVNCAMIQSLDILREMTTADGVAIYNEGELYLHGHTPNRQTLHALVNYLGRHTRKAIFKDHNFRLNHRQHFKSKLPFAGILSYRLDEEGSYYILWFREEKQIQLTQVYPRPNKKQNRDAGASTTLHFSEENIHDTAVPWDDKDLNFVYTLREAINTSIIQKVKEKERITEELETANNELEMLTFTLSHDLKNPLSVLHSGLYYLTDKAHTLQAEKLHQWHKNLLNSIDNISDIVNNIVFLSQNKIKTFTKDPIPMNYYIRRIVQESIILHQAQHCQIKYGKLYPIWGEKSALYQIFMNIISNALKYSSSKANPQIFITSALKEDHIHYYITDNGIGIPDRQINAVFDMFNRADNALNHQGSGIGLTLVKRIMDRLGATIKINSDPSGTRVDLFFPLVTSFPVNMMQHL</sequence>
<keyword evidence="8" id="KW-0067">ATP-binding</keyword>
<evidence type="ECO:0000256" key="10">
    <source>
        <dbReference type="SAM" id="Coils"/>
    </source>
</evidence>
<dbReference type="InterPro" id="IPR005467">
    <property type="entry name" value="His_kinase_dom"/>
</dbReference>
<keyword evidence="10" id="KW-0175">Coiled coil</keyword>
<dbReference type="GO" id="GO:0009584">
    <property type="term" value="P:detection of visible light"/>
    <property type="evidence" value="ECO:0007669"/>
    <property type="project" value="InterPro"/>
</dbReference>
<dbReference type="GO" id="GO:0006355">
    <property type="term" value="P:regulation of DNA-templated transcription"/>
    <property type="evidence" value="ECO:0007669"/>
    <property type="project" value="InterPro"/>
</dbReference>
<evidence type="ECO:0000256" key="9">
    <source>
        <dbReference type="ARBA" id="ARBA00023012"/>
    </source>
</evidence>
<dbReference type="GO" id="GO:0007234">
    <property type="term" value="P:osmosensory signaling via phosphorelay pathway"/>
    <property type="evidence" value="ECO:0007669"/>
    <property type="project" value="TreeGrafter"/>
</dbReference>
<keyword evidence="4" id="KW-0597">Phosphoprotein</keyword>
<dbReference type="GO" id="GO:0005524">
    <property type="term" value="F:ATP binding"/>
    <property type="evidence" value="ECO:0007669"/>
    <property type="project" value="UniProtKB-KW"/>
</dbReference>
<dbReference type="GO" id="GO:0000155">
    <property type="term" value="F:phosphorelay sensor kinase activity"/>
    <property type="evidence" value="ECO:0007669"/>
    <property type="project" value="InterPro"/>
</dbReference>
<dbReference type="InterPro" id="IPR004358">
    <property type="entry name" value="Sig_transdc_His_kin-like_C"/>
</dbReference>
<keyword evidence="14" id="KW-1185">Reference proteome</keyword>
<feature type="domain" description="Histidine kinase" evidence="12">
    <location>
        <begin position="505"/>
        <end position="718"/>
    </location>
</feature>